<organism evidence="1 2">
    <name type="scientific">Muraenolepis orangiensis</name>
    <name type="common">Patagonian moray cod</name>
    <dbReference type="NCBI Taxonomy" id="630683"/>
    <lineage>
        <taxon>Eukaryota</taxon>
        <taxon>Metazoa</taxon>
        <taxon>Chordata</taxon>
        <taxon>Craniata</taxon>
        <taxon>Vertebrata</taxon>
        <taxon>Euteleostomi</taxon>
        <taxon>Actinopterygii</taxon>
        <taxon>Neopterygii</taxon>
        <taxon>Teleostei</taxon>
        <taxon>Neoteleostei</taxon>
        <taxon>Acanthomorphata</taxon>
        <taxon>Zeiogadaria</taxon>
        <taxon>Gadariae</taxon>
        <taxon>Gadiformes</taxon>
        <taxon>Muraenolepidoidei</taxon>
        <taxon>Muraenolepididae</taxon>
        <taxon>Muraenolepis</taxon>
    </lineage>
</organism>
<feature type="non-terminal residue" evidence="1">
    <location>
        <position position="51"/>
    </location>
</feature>
<accession>A0A9Q0D6Z4</accession>
<protein>
    <submittedName>
        <fullName evidence="1">Uncharacterized protein</fullName>
    </submittedName>
</protein>
<dbReference type="EMBL" id="JANIIK010000683">
    <property type="protein sequence ID" value="KAJ3582832.1"/>
    <property type="molecule type" value="Genomic_DNA"/>
</dbReference>
<feature type="non-terminal residue" evidence="1">
    <location>
        <position position="1"/>
    </location>
</feature>
<keyword evidence="2" id="KW-1185">Reference proteome</keyword>
<name>A0A9Q0D6Z4_9TELE</name>
<sequence length="51" mass="5448">QYGAHQGTHPPPALHWTLVLPLFGPGESFTACLRVRRSKPRAAGGVPTSRA</sequence>
<dbReference type="AlphaFoldDB" id="A0A9Q0D6Z4"/>
<gene>
    <name evidence="1" type="ORF">NHX12_000195</name>
</gene>
<reference evidence="1" key="1">
    <citation type="submission" date="2022-07" db="EMBL/GenBank/DDBJ databases">
        <title>Chromosome-level genome of Muraenolepis orangiensis.</title>
        <authorList>
            <person name="Kim J."/>
        </authorList>
    </citation>
    <scope>NUCLEOTIDE SEQUENCE</scope>
    <source>
        <strain evidence="1">KU_S4_2022</strain>
        <tissue evidence="1">Muscle</tissue>
    </source>
</reference>
<evidence type="ECO:0000313" key="1">
    <source>
        <dbReference type="EMBL" id="KAJ3582832.1"/>
    </source>
</evidence>
<proteinExistence type="predicted"/>
<dbReference type="Proteomes" id="UP001148018">
    <property type="component" value="Unassembled WGS sequence"/>
</dbReference>
<comment type="caution">
    <text evidence="1">The sequence shown here is derived from an EMBL/GenBank/DDBJ whole genome shotgun (WGS) entry which is preliminary data.</text>
</comment>
<evidence type="ECO:0000313" key="2">
    <source>
        <dbReference type="Proteomes" id="UP001148018"/>
    </source>
</evidence>